<comment type="similarity">
    <text evidence="1">Belongs to the peptidase S33 family.</text>
</comment>
<dbReference type="OrthoDB" id="7130006at2759"/>
<dbReference type="PRINTS" id="PR00412">
    <property type="entry name" value="EPOXHYDRLASE"/>
</dbReference>
<evidence type="ECO:0000256" key="1">
    <source>
        <dbReference type="ARBA" id="ARBA00010088"/>
    </source>
</evidence>
<reference evidence="5 6" key="1">
    <citation type="submission" date="2019-02" db="EMBL/GenBank/DDBJ databases">
        <title>Genome sequencing of the rare red list fungi Bondarzewia mesenterica.</title>
        <authorList>
            <person name="Buettner E."/>
            <person name="Kellner H."/>
        </authorList>
    </citation>
    <scope>NUCLEOTIDE SEQUENCE [LARGE SCALE GENOMIC DNA]</scope>
    <source>
        <strain evidence="5 6">DSM 108281</strain>
    </source>
</reference>
<sequence>MTTEQPFKISIRDEDITLLKQKLNLSRLPDELDEAGWAYGVPLEDVQRLLARWKGGVRLEKYEAELNTLPMFTRDVEIDGFGALNVHFVHQKSEVEGAIPLLFVHGWPGNFIEVRKVLPLLTSSSADQPSFHVVALSLPGYGFSEAPSKKGFTGPQYAELGNKLMIALGYNEYVTQGGDWGHLRTTTDPFYIAAVQATQQPSTSFFAQSVWPAHTSPFLSKTPAQPQPMHAMEIDSRSVLVGAHGMFDR</sequence>
<feature type="domain" description="Epoxide hydrolase N-terminal" evidence="4">
    <location>
        <begin position="5"/>
        <end position="114"/>
    </location>
</feature>
<keyword evidence="2" id="KW-0058">Aromatic hydrocarbons catabolism</keyword>
<name>A0A4S4LR72_9AGAM</name>
<dbReference type="GO" id="GO:0004301">
    <property type="term" value="F:epoxide hydrolase activity"/>
    <property type="evidence" value="ECO:0007669"/>
    <property type="project" value="TreeGrafter"/>
</dbReference>
<evidence type="ECO:0000256" key="3">
    <source>
        <dbReference type="ARBA" id="ARBA00022801"/>
    </source>
</evidence>
<dbReference type="EMBL" id="SGPL01000244">
    <property type="protein sequence ID" value="THH14876.1"/>
    <property type="molecule type" value="Genomic_DNA"/>
</dbReference>
<comment type="caution">
    <text evidence="5">The sequence shown here is derived from an EMBL/GenBank/DDBJ whole genome shotgun (WGS) entry which is preliminary data.</text>
</comment>
<gene>
    <name evidence="5" type="ORF">EW146_g5528</name>
</gene>
<dbReference type="InterPro" id="IPR010497">
    <property type="entry name" value="Epoxide_hydro_N"/>
</dbReference>
<dbReference type="Pfam" id="PF06441">
    <property type="entry name" value="EHN"/>
    <property type="match status" value="1"/>
</dbReference>
<dbReference type="PANTHER" id="PTHR21661:SF35">
    <property type="entry name" value="EPOXIDE HYDROLASE"/>
    <property type="match status" value="1"/>
</dbReference>
<evidence type="ECO:0000259" key="4">
    <source>
        <dbReference type="Pfam" id="PF06441"/>
    </source>
</evidence>
<dbReference type="GO" id="GO:0097176">
    <property type="term" value="P:epoxide metabolic process"/>
    <property type="evidence" value="ECO:0007669"/>
    <property type="project" value="TreeGrafter"/>
</dbReference>
<keyword evidence="3" id="KW-0378">Hydrolase</keyword>
<dbReference type="Proteomes" id="UP000310158">
    <property type="component" value="Unassembled WGS sequence"/>
</dbReference>
<keyword evidence="6" id="KW-1185">Reference proteome</keyword>
<proteinExistence type="inferred from homology"/>
<evidence type="ECO:0000313" key="5">
    <source>
        <dbReference type="EMBL" id="THH14876.1"/>
    </source>
</evidence>
<evidence type="ECO:0000313" key="6">
    <source>
        <dbReference type="Proteomes" id="UP000310158"/>
    </source>
</evidence>
<dbReference type="SUPFAM" id="SSF53474">
    <property type="entry name" value="alpha/beta-Hydrolases"/>
    <property type="match status" value="1"/>
</dbReference>
<dbReference type="InterPro" id="IPR000639">
    <property type="entry name" value="Epox_hydrolase-like"/>
</dbReference>
<evidence type="ECO:0000256" key="2">
    <source>
        <dbReference type="ARBA" id="ARBA00022797"/>
    </source>
</evidence>
<accession>A0A4S4LR72</accession>
<dbReference type="Gene3D" id="3.40.50.1820">
    <property type="entry name" value="alpha/beta hydrolase"/>
    <property type="match status" value="1"/>
</dbReference>
<organism evidence="5 6">
    <name type="scientific">Bondarzewia mesenterica</name>
    <dbReference type="NCBI Taxonomy" id="1095465"/>
    <lineage>
        <taxon>Eukaryota</taxon>
        <taxon>Fungi</taxon>
        <taxon>Dikarya</taxon>
        <taxon>Basidiomycota</taxon>
        <taxon>Agaricomycotina</taxon>
        <taxon>Agaricomycetes</taxon>
        <taxon>Russulales</taxon>
        <taxon>Bondarzewiaceae</taxon>
        <taxon>Bondarzewia</taxon>
    </lineage>
</organism>
<protein>
    <recommendedName>
        <fullName evidence="4">Epoxide hydrolase N-terminal domain-containing protein</fullName>
    </recommendedName>
</protein>
<dbReference type="PANTHER" id="PTHR21661">
    <property type="entry name" value="EPOXIDE HYDROLASE 1-RELATED"/>
    <property type="match status" value="1"/>
</dbReference>
<dbReference type="AlphaFoldDB" id="A0A4S4LR72"/>
<dbReference type="InterPro" id="IPR029058">
    <property type="entry name" value="AB_hydrolase_fold"/>
</dbReference>